<evidence type="ECO:0000313" key="2">
    <source>
        <dbReference type="EMBL" id="ELT96605.1"/>
    </source>
</evidence>
<protein>
    <recommendedName>
        <fullName evidence="5">MARVEL domain-containing protein</fullName>
    </recommendedName>
</protein>
<keyword evidence="4" id="KW-1185">Reference proteome</keyword>
<gene>
    <name evidence="2" type="ORF">CAPTEDRAFT_226295</name>
</gene>
<feature type="transmembrane region" description="Helical" evidence="1">
    <location>
        <begin position="117"/>
        <end position="138"/>
    </location>
</feature>
<name>R7U075_CAPTE</name>
<evidence type="ECO:0008006" key="5">
    <source>
        <dbReference type="Google" id="ProtNLM"/>
    </source>
</evidence>
<keyword evidence="1" id="KW-0472">Membrane</keyword>
<keyword evidence="1" id="KW-0812">Transmembrane</keyword>
<dbReference type="EMBL" id="KB308784">
    <property type="protein sequence ID" value="ELT96605.1"/>
    <property type="molecule type" value="Genomic_DNA"/>
</dbReference>
<feature type="transmembrane region" description="Helical" evidence="1">
    <location>
        <begin position="12"/>
        <end position="35"/>
    </location>
</feature>
<feature type="transmembrane region" description="Helical" evidence="1">
    <location>
        <begin position="81"/>
        <end position="105"/>
    </location>
</feature>
<dbReference type="EMBL" id="AMQN01011263">
    <property type="status" value="NOT_ANNOTATED_CDS"/>
    <property type="molecule type" value="Genomic_DNA"/>
</dbReference>
<keyword evidence="1" id="KW-1133">Transmembrane helix</keyword>
<dbReference type="HOGENOM" id="CLU_141825_0_0_1"/>
<feature type="transmembrane region" description="Helical" evidence="1">
    <location>
        <begin position="47"/>
        <end position="69"/>
    </location>
</feature>
<dbReference type="Proteomes" id="UP000014760">
    <property type="component" value="Unassembled WGS sequence"/>
</dbReference>
<reference evidence="4" key="1">
    <citation type="submission" date="2012-12" db="EMBL/GenBank/DDBJ databases">
        <authorList>
            <person name="Hellsten U."/>
            <person name="Grimwood J."/>
            <person name="Chapman J.A."/>
            <person name="Shapiro H."/>
            <person name="Aerts A."/>
            <person name="Otillar R.P."/>
            <person name="Terry A.Y."/>
            <person name="Boore J.L."/>
            <person name="Simakov O."/>
            <person name="Marletaz F."/>
            <person name="Cho S.-J."/>
            <person name="Edsinger-Gonzales E."/>
            <person name="Havlak P."/>
            <person name="Kuo D.-H."/>
            <person name="Larsson T."/>
            <person name="Lv J."/>
            <person name="Arendt D."/>
            <person name="Savage R."/>
            <person name="Osoegawa K."/>
            <person name="de Jong P."/>
            <person name="Lindberg D.R."/>
            <person name="Seaver E.C."/>
            <person name="Weisblat D.A."/>
            <person name="Putnam N.H."/>
            <person name="Grigoriev I.V."/>
            <person name="Rokhsar D.S."/>
        </authorList>
    </citation>
    <scope>NUCLEOTIDE SEQUENCE</scope>
    <source>
        <strain evidence="4">I ESC-2004</strain>
    </source>
</reference>
<evidence type="ECO:0000256" key="1">
    <source>
        <dbReference type="SAM" id="Phobius"/>
    </source>
</evidence>
<dbReference type="AlphaFoldDB" id="R7U075"/>
<sequence>MSEFSANSIWNKLAFLFVHLSFATMLFAFMYGAWAKDPICVGCEEDLVRFMMVVGYVCLLMAVVLAECLSLLDEVRGNKGALISFIVFAFIAGCCILIADAYYISKIDTATYSNTDTIMSALMALLAGIFALLEVCGVNSK</sequence>
<proteinExistence type="predicted"/>
<reference evidence="2 4" key="2">
    <citation type="journal article" date="2013" name="Nature">
        <title>Insights into bilaterian evolution from three spiralian genomes.</title>
        <authorList>
            <person name="Simakov O."/>
            <person name="Marletaz F."/>
            <person name="Cho S.J."/>
            <person name="Edsinger-Gonzales E."/>
            <person name="Havlak P."/>
            <person name="Hellsten U."/>
            <person name="Kuo D.H."/>
            <person name="Larsson T."/>
            <person name="Lv J."/>
            <person name="Arendt D."/>
            <person name="Savage R."/>
            <person name="Osoegawa K."/>
            <person name="de Jong P."/>
            <person name="Grimwood J."/>
            <person name="Chapman J.A."/>
            <person name="Shapiro H."/>
            <person name="Aerts A."/>
            <person name="Otillar R.P."/>
            <person name="Terry A.Y."/>
            <person name="Boore J.L."/>
            <person name="Grigoriev I.V."/>
            <person name="Lindberg D.R."/>
            <person name="Seaver E.C."/>
            <person name="Weisblat D.A."/>
            <person name="Putnam N.H."/>
            <person name="Rokhsar D.S."/>
        </authorList>
    </citation>
    <scope>NUCLEOTIDE SEQUENCE</scope>
    <source>
        <strain evidence="2 4">I ESC-2004</strain>
    </source>
</reference>
<organism evidence="2">
    <name type="scientific">Capitella teleta</name>
    <name type="common">Polychaete worm</name>
    <dbReference type="NCBI Taxonomy" id="283909"/>
    <lineage>
        <taxon>Eukaryota</taxon>
        <taxon>Metazoa</taxon>
        <taxon>Spiralia</taxon>
        <taxon>Lophotrochozoa</taxon>
        <taxon>Annelida</taxon>
        <taxon>Polychaeta</taxon>
        <taxon>Sedentaria</taxon>
        <taxon>Scolecida</taxon>
        <taxon>Capitellidae</taxon>
        <taxon>Capitella</taxon>
    </lineage>
</organism>
<evidence type="ECO:0000313" key="3">
    <source>
        <dbReference type="EnsemblMetazoa" id="CapteP226295"/>
    </source>
</evidence>
<dbReference type="EnsemblMetazoa" id="CapteT226295">
    <property type="protein sequence ID" value="CapteP226295"/>
    <property type="gene ID" value="CapteG226295"/>
</dbReference>
<accession>R7U075</accession>
<reference evidence="3" key="3">
    <citation type="submission" date="2015-06" db="UniProtKB">
        <authorList>
            <consortium name="EnsemblMetazoa"/>
        </authorList>
    </citation>
    <scope>IDENTIFICATION</scope>
</reference>
<evidence type="ECO:0000313" key="4">
    <source>
        <dbReference type="Proteomes" id="UP000014760"/>
    </source>
</evidence>